<evidence type="ECO:0000256" key="5">
    <source>
        <dbReference type="ARBA" id="ARBA00047597"/>
    </source>
</evidence>
<feature type="coiled-coil region" evidence="7">
    <location>
        <begin position="213"/>
        <end position="269"/>
    </location>
</feature>
<feature type="coiled-coil region" evidence="7">
    <location>
        <begin position="322"/>
        <end position="349"/>
    </location>
</feature>
<dbReference type="InterPro" id="IPR000768">
    <property type="entry name" value="ART"/>
</dbReference>
<keyword evidence="6" id="KW-0521">NADP</keyword>
<evidence type="ECO:0000313" key="10">
    <source>
        <dbReference type="Proteomes" id="UP000013827"/>
    </source>
</evidence>
<evidence type="ECO:0000256" key="2">
    <source>
        <dbReference type="ARBA" id="ARBA00022676"/>
    </source>
</evidence>
<dbReference type="KEGG" id="ehx:EMIHUDRAFT_114551"/>
<organism evidence="9 10">
    <name type="scientific">Emiliania huxleyi (strain CCMP1516)</name>
    <dbReference type="NCBI Taxonomy" id="280463"/>
    <lineage>
        <taxon>Eukaryota</taxon>
        <taxon>Haptista</taxon>
        <taxon>Haptophyta</taxon>
        <taxon>Prymnesiophyceae</taxon>
        <taxon>Isochrysidales</taxon>
        <taxon>Noelaerhabdaceae</taxon>
        <taxon>Emiliania</taxon>
    </lineage>
</organism>
<dbReference type="PROSITE" id="PS51996">
    <property type="entry name" value="TR_MART"/>
    <property type="match status" value="1"/>
</dbReference>
<keyword evidence="4" id="KW-0548">Nucleotidyltransferase</keyword>
<keyword evidence="6" id="KW-0520">NAD</keyword>
<evidence type="ECO:0000256" key="4">
    <source>
        <dbReference type="ARBA" id="ARBA00022695"/>
    </source>
</evidence>
<dbReference type="EC" id="2.4.2.31" evidence="6"/>
<reference evidence="10" key="1">
    <citation type="journal article" date="2013" name="Nature">
        <title>Pan genome of the phytoplankton Emiliania underpins its global distribution.</title>
        <authorList>
            <person name="Read B.A."/>
            <person name="Kegel J."/>
            <person name="Klute M.J."/>
            <person name="Kuo A."/>
            <person name="Lefebvre S.C."/>
            <person name="Maumus F."/>
            <person name="Mayer C."/>
            <person name="Miller J."/>
            <person name="Monier A."/>
            <person name="Salamov A."/>
            <person name="Young J."/>
            <person name="Aguilar M."/>
            <person name="Claverie J.M."/>
            <person name="Frickenhaus S."/>
            <person name="Gonzalez K."/>
            <person name="Herman E.K."/>
            <person name="Lin Y.C."/>
            <person name="Napier J."/>
            <person name="Ogata H."/>
            <person name="Sarno A.F."/>
            <person name="Shmutz J."/>
            <person name="Schroeder D."/>
            <person name="de Vargas C."/>
            <person name="Verret F."/>
            <person name="von Dassow P."/>
            <person name="Valentin K."/>
            <person name="Van de Peer Y."/>
            <person name="Wheeler G."/>
            <person name="Dacks J.B."/>
            <person name="Delwiche C.F."/>
            <person name="Dyhrman S.T."/>
            <person name="Glockner G."/>
            <person name="John U."/>
            <person name="Richards T."/>
            <person name="Worden A.Z."/>
            <person name="Zhang X."/>
            <person name="Grigoriev I.V."/>
            <person name="Allen A.E."/>
            <person name="Bidle K."/>
            <person name="Borodovsky M."/>
            <person name="Bowler C."/>
            <person name="Brownlee C."/>
            <person name="Cock J.M."/>
            <person name="Elias M."/>
            <person name="Gladyshev V.N."/>
            <person name="Groth M."/>
            <person name="Guda C."/>
            <person name="Hadaegh A."/>
            <person name="Iglesias-Rodriguez M.D."/>
            <person name="Jenkins J."/>
            <person name="Jones B.M."/>
            <person name="Lawson T."/>
            <person name="Leese F."/>
            <person name="Lindquist E."/>
            <person name="Lobanov A."/>
            <person name="Lomsadze A."/>
            <person name="Malik S.B."/>
            <person name="Marsh M.E."/>
            <person name="Mackinder L."/>
            <person name="Mock T."/>
            <person name="Mueller-Roeber B."/>
            <person name="Pagarete A."/>
            <person name="Parker M."/>
            <person name="Probert I."/>
            <person name="Quesneville H."/>
            <person name="Raines C."/>
            <person name="Rensing S.A."/>
            <person name="Riano-Pachon D.M."/>
            <person name="Richier S."/>
            <person name="Rokitta S."/>
            <person name="Shiraiwa Y."/>
            <person name="Soanes D.M."/>
            <person name="van der Giezen M."/>
            <person name="Wahlund T.M."/>
            <person name="Williams B."/>
            <person name="Wilson W."/>
            <person name="Wolfe G."/>
            <person name="Wurch L.L."/>
        </authorList>
    </citation>
    <scope>NUCLEOTIDE SEQUENCE</scope>
</reference>
<dbReference type="EnsemblProtists" id="EOD27535">
    <property type="protein sequence ID" value="EOD27535"/>
    <property type="gene ID" value="EMIHUDRAFT_114551"/>
</dbReference>
<keyword evidence="2 6" id="KW-0328">Glycosyltransferase</keyword>
<protein>
    <recommendedName>
        <fullName evidence="6">NAD(P)(+)--arginine ADP-ribosyltransferase</fullName>
        <ecNumber evidence="6">2.4.2.31</ecNumber>
    </recommendedName>
    <alternativeName>
        <fullName evidence="6">Mono(ADP-ribosyl)transferase</fullName>
    </alternativeName>
</protein>
<dbReference type="GO" id="GO:0016779">
    <property type="term" value="F:nucleotidyltransferase activity"/>
    <property type="evidence" value="ECO:0007669"/>
    <property type="project" value="UniProtKB-KW"/>
</dbReference>
<comment type="similarity">
    <text evidence="1 6">Belongs to the Arg-specific ADP-ribosyltransferase family.</text>
</comment>
<dbReference type="Proteomes" id="UP000013827">
    <property type="component" value="Unassembled WGS sequence"/>
</dbReference>
<evidence type="ECO:0000313" key="9">
    <source>
        <dbReference type="EnsemblProtists" id="EOD27535"/>
    </source>
</evidence>
<evidence type="ECO:0000256" key="3">
    <source>
        <dbReference type="ARBA" id="ARBA00022679"/>
    </source>
</evidence>
<feature type="compositionally biased region" description="Basic and acidic residues" evidence="8">
    <location>
        <begin position="20"/>
        <end position="37"/>
    </location>
</feature>
<dbReference type="RefSeq" id="XP_005779964.1">
    <property type="nucleotide sequence ID" value="XM_005779907.1"/>
</dbReference>
<dbReference type="GO" id="GO:0106274">
    <property type="term" value="F:NAD+-protein-arginine ADP-ribosyltransferase activity"/>
    <property type="evidence" value="ECO:0007669"/>
    <property type="project" value="UniProtKB-EC"/>
</dbReference>
<evidence type="ECO:0000256" key="6">
    <source>
        <dbReference type="RuleBase" id="RU361228"/>
    </source>
</evidence>
<evidence type="ECO:0000256" key="7">
    <source>
        <dbReference type="SAM" id="Coils"/>
    </source>
</evidence>
<feature type="region of interest" description="Disordered" evidence="8">
    <location>
        <begin position="1"/>
        <end position="58"/>
    </location>
</feature>
<dbReference type="HOGENOM" id="CLU_414733_0_0_1"/>
<reference evidence="9" key="2">
    <citation type="submission" date="2024-10" db="UniProtKB">
        <authorList>
            <consortium name="EnsemblProtists"/>
        </authorList>
    </citation>
    <scope>IDENTIFICATION</scope>
</reference>
<accession>A0A0D3JVK0</accession>
<name>A0A0D3JVK0_EMIH1</name>
<keyword evidence="7" id="KW-0175">Coiled coil</keyword>
<dbReference type="PaxDb" id="2903-EOD27535"/>
<proteinExistence type="inferred from homology"/>
<dbReference type="GeneID" id="17273080"/>
<sequence length="662" mass="73054">MITSRHGFMSALTRPSRSHVKSERRSQQHLEIPKRADTGQSTTGMPEPPAKDADLEAAMSAPPVAPTNLEIPREIVASWEREADASKPQQRECGCDSWGDYVKRDKMLSLMDDCLPACASIRCGVLSLMSIGTCCTPCLAIPCNFDKDILLCWFQPWSPYGPCVCCCCWEDTYPAWLKQQEPSAEQLKRHRDEYVSKKTAEYLSEQAAAPERITELERSLACARADLKRAVDSGYATASGDIASVRKQLEHLRRELDSATATKERQLQSLCQQEEAAAKKGDYTAAERLQTERKQIESTNSAAPLQDLIVPLEKGEALLAKVEGLATELAQARDTAAKVKRERARAARASAESDLHREMFKVADELGGVFSTLRDMNGDARFEAKDLVFGRPEQAALGVEHYMCVDDGDLRAKMNGGLQAIRAEVAANGTDVDKECLEYVLDKVAGDSGKAFQGGLLRDCDAHGNVLPNRRGKRLADFVADPKAQVAKLNEAHIAALRFYTTAAFSTINNGLRDQARYKAERPHQFPVTVAFIAEGLKRLRTVAGKSTEANKEVTLYRGMKGMKVQDNFLQRGKGGTELAPMSTTSSLKVAMLYSASEDSLLLRVLSKNFMVRGPDISFLSAFPAEQEFLFPPLTYLEPTGDVQKLRVDDATFTVIDVRPQQ</sequence>
<dbReference type="Pfam" id="PF01129">
    <property type="entry name" value="ART"/>
    <property type="match status" value="1"/>
</dbReference>
<dbReference type="Gene3D" id="3.90.176.10">
    <property type="entry name" value="Toxin ADP-ribosyltransferase, Chain A, domain 1"/>
    <property type="match status" value="1"/>
</dbReference>
<evidence type="ECO:0000256" key="1">
    <source>
        <dbReference type="ARBA" id="ARBA00009558"/>
    </source>
</evidence>
<dbReference type="SUPFAM" id="SSF56399">
    <property type="entry name" value="ADP-ribosylation"/>
    <property type="match status" value="1"/>
</dbReference>
<keyword evidence="10" id="KW-1185">Reference proteome</keyword>
<dbReference type="AlphaFoldDB" id="A0A0D3JVK0"/>
<keyword evidence="3 6" id="KW-0808">Transferase</keyword>
<comment type="catalytic activity">
    <reaction evidence="5 6">
        <text>L-arginyl-[protein] + NAD(+) = N(omega)-(ADP-D-ribosyl)-L-arginyl-[protein] + nicotinamide + H(+)</text>
        <dbReference type="Rhea" id="RHEA:19149"/>
        <dbReference type="Rhea" id="RHEA-COMP:10532"/>
        <dbReference type="Rhea" id="RHEA-COMP:15087"/>
        <dbReference type="ChEBI" id="CHEBI:15378"/>
        <dbReference type="ChEBI" id="CHEBI:17154"/>
        <dbReference type="ChEBI" id="CHEBI:29965"/>
        <dbReference type="ChEBI" id="CHEBI:57540"/>
        <dbReference type="ChEBI" id="CHEBI:142554"/>
        <dbReference type="EC" id="2.4.2.31"/>
    </reaction>
</comment>
<evidence type="ECO:0000256" key="8">
    <source>
        <dbReference type="SAM" id="MobiDB-lite"/>
    </source>
</evidence>